<organism evidence="2 3">
    <name type="scientific">Galerina marginata (strain CBS 339.88)</name>
    <dbReference type="NCBI Taxonomy" id="685588"/>
    <lineage>
        <taxon>Eukaryota</taxon>
        <taxon>Fungi</taxon>
        <taxon>Dikarya</taxon>
        <taxon>Basidiomycota</taxon>
        <taxon>Agaricomycotina</taxon>
        <taxon>Agaricomycetes</taxon>
        <taxon>Agaricomycetidae</taxon>
        <taxon>Agaricales</taxon>
        <taxon>Agaricineae</taxon>
        <taxon>Strophariaceae</taxon>
        <taxon>Galerina</taxon>
    </lineage>
</organism>
<keyword evidence="1" id="KW-0732">Signal</keyword>
<evidence type="ECO:0008006" key="4">
    <source>
        <dbReference type="Google" id="ProtNLM"/>
    </source>
</evidence>
<sequence>MGRMCWATNHILPRALRALCLPMKMIAVQTTRTRISVLVSIQTQPDEFNSQHRRQSNLSSVAYCPKALDPPPISYHKSPPR</sequence>
<reference evidence="3" key="1">
    <citation type="journal article" date="2014" name="Proc. Natl. Acad. Sci. U.S.A.">
        <title>Extensive sampling of basidiomycete genomes demonstrates inadequacy of the white-rot/brown-rot paradigm for wood decay fungi.</title>
        <authorList>
            <person name="Riley R."/>
            <person name="Salamov A.A."/>
            <person name="Brown D.W."/>
            <person name="Nagy L.G."/>
            <person name="Floudas D."/>
            <person name="Held B.W."/>
            <person name="Levasseur A."/>
            <person name="Lombard V."/>
            <person name="Morin E."/>
            <person name="Otillar R."/>
            <person name="Lindquist E.A."/>
            <person name="Sun H."/>
            <person name="LaButti K.M."/>
            <person name="Schmutz J."/>
            <person name="Jabbour D."/>
            <person name="Luo H."/>
            <person name="Baker S.E."/>
            <person name="Pisabarro A.G."/>
            <person name="Walton J.D."/>
            <person name="Blanchette R.A."/>
            <person name="Henrissat B."/>
            <person name="Martin F."/>
            <person name="Cullen D."/>
            <person name="Hibbett D.S."/>
            <person name="Grigoriev I.V."/>
        </authorList>
    </citation>
    <scope>NUCLEOTIDE SEQUENCE [LARGE SCALE GENOMIC DNA]</scope>
    <source>
        <strain evidence="3">CBS 339.88</strain>
    </source>
</reference>
<evidence type="ECO:0000256" key="1">
    <source>
        <dbReference type="SAM" id="SignalP"/>
    </source>
</evidence>
<dbReference type="AlphaFoldDB" id="A0A067TVI8"/>
<keyword evidence="3" id="KW-1185">Reference proteome</keyword>
<proteinExistence type="predicted"/>
<feature type="chain" id="PRO_5001649260" description="Secreted protein" evidence="1">
    <location>
        <begin position="19"/>
        <end position="81"/>
    </location>
</feature>
<dbReference type="Proteomes" id="UP000027222">
    <property type="component" value="Unassembled WGS sequence"/>
</dbReference>
<dbReference type="HOGENOM" id="CLU_2574040_0_0_1"/>
<dbReference type="EMBL" id="KL142369">
    <property type="protein sequence ID" value="KDR82993.1"/>
    <property type="molecule type" value="Genomic_DNA"/>
</dbReference>
<protein>
    <recommendedName>
        <fullName evidence="4">Secreted protein</fullName>
    </recommendedName>
</protein>
<feature type="signal peptide" evidence="1">
    <location>
        <begin position="1"/>
        <end position="18"/>
    </location>
</feature>
<evidence type="ECO:0000313" key="3">
    <source>
        <dbReference type="Proteomes" id="UP000027222"/>
    </source>
</evidence>
<evidence type="ECO:0000313" key="2">
    <source>
        <dbReference type="EMBL" id="KDR82993.1"/>
    </source>
</evidence>
<accession>A0A067TVI8</accession>
<gene>
    <name evidence="2" type="ORF">GALMADRAFT_151992</name>
</gene>
<name>A0A067TVI8_GALM3</name>